<evidence type="ECO:0000313" key="3">
    <source>
        <dbReference type="Proteomes" id="UP001596403"/>
    </source>
</evidence>
<keyword evidence="3" id="KW-1185">Reference proteome</keyword>
<dbReference type="Proteomes" id="UP001596403">
    <property type="component" value="Unassembled WGS sequence"/>
</dbReference>
<dbReference type="SUPFAM" id="SSF53383">
    <property type="entry name" value="PLP-dependent transferases"/>
    <property type="match status" value="1"/>
</dbReference>
<dbReference type="InterPro" id="IPR005814">
    <property type="entry name" value="Aminotrans_3"/>
</dbReference>
<dbReference type="InterPro" id="IPR015424">
    <property type="entry name" value="PyrdxlP-dep_Trfase"/>
</dbReference>
<comment type="caution">
    <text evidence="2">The sequence shown here is derived from an EMBL/GenBank/DDBJ whole genome shotgun (WGS) entry which is preliminary data.</text>
</comment>
<name>A0ABW1Z1U9_9RHOB</name>
<sequence>MDGALSDQAGASILSGTNEPAVALAERLLQLTPGAGERRVWLGHSGSDANETVARVVPAATGRTRMMAFSGAYHGGTQGSMAVSGHTAQEGSRNQVA</sequence>
<protein>
    <submittedName>
        <fullName evidence="2">Aminotransferase class III-fold pyridoxal phosphate-dependent enzyme</fullName>
    </submittedName>
</protein>
<keyword evidence="2" id="KW-0808">Transferase</keyword>
<dbReference type="InterPro" id="IPR015421">
    <property type="entry name" value="PyrdxlP-dep_Trfase_major"/>
</dbReference>
<reference evidence="3" key="1">
    <citation type="journal article" date="2019" name="Int. J. Syst. Evol. Microbiol.">
        <title>The Global Catalogue of Microorganisms (GCM) 10K type strain sequencing project: providing services to taxonomists for standard genome sequencing and annotation.</title>
        <authorList>
            <consortium name="The Broad Institute Genomics Platform"/>
            <consortium name="The Broad Institute Genome Sequencing Center for Infectious Disease"/>
            <person name="Wu L."/>
            <person name="Ma J."/>
        </authorList>
    </citation>
    <scope>NUCLEOTIDE SEQUENCE [LARGE SCALE GENOMIC DNA]</scope>
    <source>
        <strain evidence="3">NBRC 111368</strain>
    </source>
</reference>
<feature type="compositionally biased region" description="Polar residues" evidence="1">
    <location>
        <begin position="86"/>
        <end position="97"/>
    </location>
</feature>
<dbReference type="EMBL" id="JBHSWA010000003">
    <property type="protein sequence ID" value="MFC6643377.1"/>
    <property type="molecule type" value="Genomic_DNA"/>
</dbReference>
<keyword evidence="2" id="KW-0032">Aminotransferase</keyword>
<evidence type="ECO:0000313" key="2">
    <source>
        <dbReference type="EMBL" id="MFC6643377.1"/>
    </source>
</evidence>
<dbReference type="GO" id="GO:0008483">
    <property type="term" value="F:transaminase activity"/>
    <property type="evidence" value="ECO:0007669"/>
    <property type="project" value="UniProtKB-KW"/>
</dbReference>
<evidence type="ECO:0000256" key="1">
    <source>
        <dbReference type="SAM" id="MobiDB-lite"/>
    </source>
</evidence>
<gene>
    <name evidence="2" type="ORF">ACFQAU_18400</name>
</gene>
<feature type="region of interest" description="Disordered" evidence="1">
    <location>
        <begin position="77"/>
        <end position="97"/>
    </location>
</feature>
<organism evidence="2 3">
    <name type="scientific">Sulfitobacter profundi</name>
    <dbReference type="NCBI Taxonomy" id="2679961"/>
    <lineage>
        <taxon>Bacteria</taxon>
        <taxon>Pseudomonadati</taxon>
        <taxon>Pseudomonadota</taxon>
        <taxon>Alphaproteobacteria</taxon>
        <taxon>Rhodobacterales</taxon>
        <taxon>Roseobacteraceae</taxon>
        <taxon>Sulfitobacter</taxon>
    </lineage>
</organism>
<proteinExistence type="predicted"/>
<dbReference type="RefSeq" id="WP_386284289.1">
    <property type="nucleotide sequence ID" value="NZ_JBHSWA010000003.1"/>
</dbReference>
<dbReference type="Pfam" id="PF00202">
    <property type="entry name" value="Aminotran_3"/>
    <property type="match status" value="1"/>
</dbReference>
<dbReference type="Gene3D" id="3.40.640.10">
    <property type="entry name" value="Type I PLP-dependent aspartate aminotransferase-like (Major domain)"/>
    <property type="match status" value="1"/>
</dbReference>
<accession>A0ABW1Z1U9</accession>